<accession>A0ACD5Z2N2</accession>
<dbReference type="EnsemblPlants" id="AVESA.00010b.r2.6CG1077950.1">
    <property type="protein sequence ID" value="AVESA.00010b.r2.6CG1077950.1.CDS"/>
    <property type="gene ID" value="AVESA.00010b.r2.6CG1077950"/>
</dbReference>
<protein>
    <submittedName>
        <fullName evidence="1">Uncharacterized protein</fullName>
    </submittedName>
</protein>
<name>A0ACD5Z2N2_AVESA</name>
<organism evidence="1 2">
    <name type="scientific">Avena sativa</name>
    <name type="common">Oat</name>
    <dbReference type="NCBI Taxonomy" id="4498"/>
    <lineage>
        <taxon>Eukaryota</taxon>
        <taxon>Viridiplantae</taxon>
        <taxon>Streptophyta</taxon>
        <taxon>Embryophyta</taxon>
        <taxon>Tracheophyta</taxon>
        <taxon>Spermatophyta</taxon>
        <taxon>Magnoliopsida</taxon>
        <taxon>Liliopsida</taxon>
        <taxon>Poales</taxon>
        <taxon>Poaceae</taxon>
        <taxon>BOP clade</taxon>
        <taxon>Pooideae</taxon>
        <taxon>Poodae</taxon>
        <taxon>Poeae</taxon>
        <taxon>Poeae Chloroplast Group 1 (Aveneae type)</taxon>
        <taxon>Aveninae</taxon>
        <taxon>Avena</taxon>
    </lineage>
</organism>
<dbReference type="Proteomes" id="UP001732700">
    <property type="component" value="Chromosome 6C"/>
</dbReference>
<evidence type="ECO:0000313" key="2">
    <source>
        <dbReference type="Proteomes" id="UP001732700"/>
    </source>
</evidence>
<keyword evidence="2" id="KW-1185">Reference proteome</keyword>
<proteinExistence type="predicted"/>
<sequence length="408" mass="43795">MVALVLGRYLLMGLLLAGTCTAAPPLRQASSSEARTHGITSIYNFGDSISDTGNLLREGDTGLLNYTTEPPYGVTIGHPTGRCSDGYLMIDFLAKDLGVPLLNPYLDRRADFRHGVNFAVGGATALSTTALGRRGITIPHTNTSLEVQLRWFKEFTSSTTNSHREIRKKLARSLVMMGEIGGNDYNYAFLQPRPTNGRYDAVSNATRMAESMALALALVPRVVRSITKAAKEVLHMGARRMVIPGNFPIGCMPSYLSTAGPTTSASSYDGYGCLVSFNLVARAHNACLRRAVGKLRRSYPHATVAYADYYAAYLEILGDAPRFGFEGGAASRTACCGAGGAYNFVSGRLCGAPGTTVCADPGGRLSWDGIHMTQHAYGVMAELLYRGGLACPVPVKLPRQKDCAPRMQ</sequence>
<reference evidence="1" key="2">
    <citation type="submission" date="2025-09" db="UniProtKB">
        <authorList>
            <consortium name="EnsemblPlants"/>
        </authorList>
    </citation>
    <scope>IDENTIFICATION</scope>
</reference>
<evidence type="ECO:0000313" key="1">
    <source>
        <dbReference type="EnsemblPlants" id="AVESA.00010b.r2.6CG1077950.1.CDS"/>
    </source>
</evidence>
<reference evidence="1" key="1">
    <citation type="submission" date="2021-05" db="EMBL/GenBank/DDBJ databases">
        <authorList>
            <person name="Scholz U."/>
            <person name="Mascher M."/>
            <person name="Fiebig A."/>
        </authorList>
    </citation>
    <scope>NUCLEOTIDE SEQUENCE [LARGE SCALE GENOMIC DNA]</scope>
</reference>